<organism evidence="4 5">
    <name type="scientific">Thyridium curvatum</name>
    <dbReference type="NCBI Taxonomy" id="1093900"/>
    <lineage>
        <taxon>Eukaryota</taxon>
        <taxon>Fungi</taxon>
        <taxon>Dikarya</taxon>
        <taxon>Ascomycota</taxon>
        <taxon>Pezizomycotina</taxon>
        <taxon>Sordariomycetes</taxon>
        <taxon>Sordariomycetidae</taxon>
        <taxon>Thyridiales</taxon>
        <taxon>Thyridiaceae</taxon>
        <taxon>Thyridium</taxon>
    </lineage>
</organism>
<keyword evidence="5" id="KW-1185">Reference proteome</keyword>
<dbReference type="GO" id="GO:0000981">
    <property type="term" value="F:DNA-binding transcription factor activity, RNA polymerase II-specific"/>
    <property type="evidence" value="ECO:0007669"/>
    <property type="project" value="InterPro"/>
</dbReference>
<dbReference type="InParanoid" id="A0A507APW2"/>
<dbReference type="PANTHER" id="PTHR31668:SF24">
    <property type="entry name" value="TRANSCRIPTION FACTOR, PUTATIVE-RELATED"/>
    <property type="match status" value="1"/>
</dbReference>
<sequence length="521" mass="58028">MSPAPRSQRACDSCRIRKVKCDNGQPCTQCSHFKLPCVVSSGPSKRQNPIRGRLVARARGENDLGNLETGPGRPASAPIPAPSGDSPRNHRPDTLFESLLTPTGYTTEFFMDLIPSFEQLVYPVNPVITPDDIAVAIGNIRGSFEDAALVYAFAAVTTFLTQRSATMHGAVATQMDDLMQHSLAAHKRVDLQTAPDGRMVEEPPINAKRVMTCIFLEISMMAFKRFDRSFALLREAITMLQTVKVHQLSGTGSGDATYQRLYWETYIHERFLTIASGYPSVLPPLKAGFPAPDSTVPAYVELGFNRLISLFLIMDRPLLAYWEEQQGIEPSTSDITPEWVEQKQIQLDQDEASTYEADKALRESGRGALTEFQLVDLYITRVWLRTLVWQLALSRGLLQSAPPETVHEGLSLNYPAHRLSTELRSLVNRMESVGSIATQGSGIIQKLFEITSTIADVLALPLAADMERQEEAAGHVADLVFLVKFLFQFERIREQQKAYLQEKLDMLQKLYPAGLNSHDLS</sequence>
<keyword evidence="1" id="KW-0539">Nucleus</keyword>
<dbReference type="InterPro" id="IPR001138">
    <property type="entry name" value="Zn2Cys6_DnaBD"/>
</dbReference>
<dbReference type="EMBL" id="SKBQ01000077">
    <property type="protein sequence ID" value="TPX08524.1"/>
    <property type="molecule type" value="Genomic_DNA"/>
</dbReference>
<comment type="caution">
    <text evidence="4">The sequence shown here is derived from an EMBL/GenBank/DDBJ whole genome shotgun (WGS) entry which is preliminary data.</text>
</comment>
<evidence type="ECO:0000313" key="5">
    <source>
        <dbReference type="Proteomes" id="UP000319257"/>
    </source>
</evidence>
<dbReference type="AlphaFoldDB" id="A0A507APW2"/>
<dbReference type="PANTHER" id="PTHR31668">
    <property type="entry name" value="GLUCOSE TRANSPORT TRANSCRIPTION REGULATOR RGT1-RELATED-RELATED"/>
    <property type="match status" value="1"/>
</dbReference>
<dbReference type="CDD" id="cd00067">
    <property type="entry name" value="GAL4"/>
    <property type="match status" value="1"/>
</dbReference>
<dbReference type="InterPro" id="IPR036864">
    <property type="entry name" value="Zn2-C6_fun-type_DNA-bd_sf"/>
</dbReference>
<feature type="domain" description="Zn(2)-C6 fungal-type" evidence="3">
    <location>
        <begin position="10"/>
        <end position="39"/>
    </location>
</feature>
<protein>
    <recommendedName>
        <fullName evidence="3">Zn(2)-C6 fungal-type domain-containing protein</fullName>
    </recommendedName>
</protein>
<dbReference type="CDD" id="cd12148">
    <property type="entry name" value="fungal_TF_MHR"/>
    <property type="match status" value="1"/>
</dbReference>
<feature type="region of interest" description="Disordered" evidence="2">
    <location>
        <begin position="56"/>
        <end position="93"/>
    </location>
</feature>
<dbReference type="InterPro" id="IPR050797">
    <property type="entry name" value="Carb_Metab_Trans_Reg"/>
</dbReference>
<evidence type="ECO:0000256" key="1">
    <source>
        <dbReference type="ARBA" id="ARBA00023242"/>
    </source>
</evidence>
<dbReference type="SUPFAM" id="SSF57701">
    <property type="entry name" value="Zn2/Cys6 DNA-binding domain"/>
    <property type="match status" value="1"/>
</dbReference>
<dbReference type="Pfam" id="PF00172">
    <property type="entry name" value="Zn_clus"/>
    <property type="match status" value="1"/>
</dbReference>
<dbReference type="Gene3D" id="4.10.240.10">
    <property type="entry name" value="Zn(2)-C6 fungal-type DNA-binding domain"/>
    <property type="match status" value="1"/>
</dbReference>
<evidence type="ECO:0000259" key="3">
    <source>
        <dbReference type="PROSITE" id="PS50048"/>
    </source>
</evidence>
<dbReference type="SMART" id="SM00066">
    <property type="entry name" value="GAL4"/>
    <property type="match status" value="1"/>
</dbReference>
<gene>
    <name evidence="4" type="ORF">E0L32_010011</name>
</gene>
<dbReference type="PROSITE" id="PS00463">
    <property type="entry name" value="ZN2_CY6_FUNGAL_1"/>
    <property type="match status" value="1"/>
</dbReference>
<proteinExistence type="predicted"/>
<dbReference type="PROSITE" id="PS50048">
    <property type="entry name" value="ZN2_CY6_FUNGAL_2"/>
    <property type="match status" value="1"/>
</dbReference>
<dbReference type="RefSeq" id="XP_030990235.1">
    <property type="nucleotide sequence ID" value="XM_031132582.1"/>
</dbReference>
<dbReference type="STRING" id="1093900.A0A507APW2"/>
<dbReference type="Proteomes" id="UP000319257">
    <property type="component" value="Unassembled WGS sequence"/>
</dbReference>
<accession>A0A507APW2</accession>
<evidence type="ECO:0000256" key="2">
    <source>
        <dbReference type="SAM" id="MobiDB-lite"/>
    </source>
</evidence>
<reference evidence="4 5" key="1">
    <citation type="submission" date="2019-06" db="EMBL/GenBank/DDBJ databases">
        <title>Draft genome sequence of the filamentous fungus Phialemoniopsis curvata isolated from diesel fuel.</title>
        <authorList>
            <person name="Varaljay V.A."/>
            <person name="Lyon W.J."/>
            <person name="Crouch A.L."/>
            <person name="Drake C.E."/>
            <person name="Hollomon J.M."/>
            <person name="Nadeau L.J."/>
            <person name="Nunn H.S."/>
            <person name="Stevenson B.S."/>
            <person name="Bojanowski C.L."/>
            <person name="Crookes-Goodson W.J."/>
        </authorList>
    </citation>
    <scope>NUCLEOTIDE SEQUENCE [LARGE SCALE GENOMIC DNA]</scope>
    <source>
        <strain evidence="4 5">D216</strain>
    </source>
</reference>
<name>A0A507APW2_9PEZI</name>
<dbReference type="GeneID" id="41977458"/>
<evidence type="ECO:0000313" key="4">
    <source>
        <dbReference type="EMBL" id="TPX08524.1"/>
    </source>
</evidence>
<dbReference type="GO" id="GO:0008270">
    <property type="term" value="F:zinc ion binding"/>
    <property type="evidence" value="ECO:0007669"/>
    <property type="project" value="InterPro"/>
</dbReference>
<dbReference type="OrthoDB" id="2740448at2759"/>